<sequence>MAAHLFIPAARLGSVFIKEICDFVDNGYRAYVYNSCFHSESRQETSVAYRAAACAFSGSLKNKGWERK</sequence>
<dbReference type="RefSeq" id="WP_089097362.1">
    <property type="nucleotide sequence ID" value="NZ_NDYL01000001.1"/>
</dbReference>
<dbReference type="Proteomes" id="UP000198394">
    <property type="component" value="Unassembled WGS sequence"/>
</dbReference>
<comment type="caution">
    <text evidence="1">The sequence shown here is derived from an EMBL/GenBank/DDBJ whole genome shotgun (WGS) entry which is preliminary data.</text>
</comment>
<protein>
    <submittedName>
        <fullName evidence="1">Uncharacterized protein</fullName>
    </submittedName>
</protein>
<keyword evidence="2" id="KW-1185">Reference proteome</keyword>
<gene>
    <name evidence="1" type="ORF">B9L23_08620</name>
</gene>
<name>A0A226QTS3_9BACL</name>
<reference evidence="1 2" key="1">
    <citation type="submission" date="2017-04" db="EMBL/GenBank/DDBJ databases">
        <title>The genome sequence of Parageobacillus galactosidasius DSM 18751.</title>
        <authorList>
            <person name="Ramaloko W.T."/>
            <person name="Koen N."/>
            <person name="Polliack S."/>
            <person name="Aliyu H."/>
            <person name="Lebre P."/>
            <person name="Mohr T."/>
            <person name="Oswald F."/>
            <person name="Zwick M."/>
            <person name="Neumann A."/>
            <person name="Syldatk C."/>
            <person name="Cowan D."/>
            <person name="De Maayer P."/>
        </authorList>
    </citation>
    <scope>NUCLEOTIDE SEQUENCE [LARGE SCALE GENOMIC DNA]</scope>
    <source>
        <strain evidence="1 2">DSM 18751</strain>
    </source>
</reference>
<evidence type="ECO:0000313" key="2">
    <source>
        <dbReference type="Proteomes" id="UP000198394"/>
    </source>
</evidence>
<dbReference type="EMBL" id="NDYL01000001">
    <property type="protein sequence ID" value="OXB94912.1"/>
    <property type="molecule type" value="Genomic_DNA"/>
</dbReference>
<accession>A0A226QTS3</accession>
<dbReference type="AlphaFoldDB" id="A0A226QTS3"/>
<evidence type="ECO:0000313" key="1">
    <source>
        <dbReference type="EMBL" id="OXB94912.1"/>
    </source>
</evidence>
<proteinExistence type="predicted"/>
<organism evidence="1 2">
    <name type="scientific">Parageobacillus galactosidasius</name>
    <dbReference type="NCBI Taxonomy" id="883812"/>
    <lineage>
        <taxon>Bacteria</taxon>
        <taxon>Bacillati</taxon>
        <taxon>Bacillota</taxon>
        <taxon>Bacilli</taxon>
        <taxon>Bacillales</taxon>
        <taxon>Anoxybacillaceae</taxon>
        <taxon>Parageobacillus</taxon>
    </lineage>
</organism>